<accession>A0A8T1FN30</accession>
<name>A0A8T1FN30_9STRA</name>
<organism evidence="2 3">
    <name type="scientific">Phytophthora cactorum</name>
    <dbReference type="NCBI Taxonomy" id="29920"/>
    <lineage>
        <taxon>Eukaryota</taxon>
        <taxon>Sar</taxon>
        <taxon>Stramenopiles</taxon>
        <taxon>Oomycota</taxon>
        <taxon>Peronosporomycetes</taxon>
        <taxon>Peronosporales</taxon>
        <taxon>Peronosporaceae</taxon>
        <taxon>Phytophthora</taxon>
    </lineage>
</organism>
<protein>
    <submittedName>
        <fullName evidence="2">Uncharacterized protein</fullName>
    </submittedName>
</protein>
<gene>
    <name evidence="2" type="ORF">PC118_g14862</name>
</gene>
<proteinExistence type="predicted"/>
<dbReference type="EMBL" id="RCML01000556">
    <property type="protein sequence ID" value="KAG2973886.1"/>
    <property type="molecule type" value="Genomic_DNA"/>
</dbReference>
<keyword evidence="1" id="KW-0732">Signal</keyword>
<feature type="signal peptide" evidence="1">
    <location>
        <begin position="1"/>
        <end position="19"/>
    </location>
</feature>
<comment type="caution">
    <text evidence="2">The sequence shown here is derived from an EMBL/GenBank/DDBJ whole genome shotgun (WGS) entry which is preliminary data.</text>
</comment>
<evidence type="ECO:0000313" key="3">
    <source>
        <dbReference type="Proteomes" id="UP000697107"/>
    </source>
</evidence>
<dbReference type="AlphaFoldDB" id="A0A8T1FN30"/>
<reference evidence="2" key="1">
    <citation type="submission" date="2018-10" db="EMBL/GenBank/DDBJ databases">
        <title>Effector identification in a new, highly contiguous assembly of the strawberry crown rot pathogen Phytophthora cactorum.</title>
        <authorList>
            <person name="Armitage A.D."/>
            <person name="Nellist C.F."/>
            <person name="Bates H."/>
            <person name="Vickerstaff R.J."/>
            <person name="Harrison R.J."/>
        </authorList>
    </citation>
    <scope>NUCLEOTIDE SEQUENCE</scope>
    <source>
        <strain evidence="2">P415</strain>
    </source>
</reference>
<evidence type="ECO:0000313" key="2">
    <source>
        <dbReference type="EMBL" id="KAG2973886.1"/>
    </source>
</evidence>
<dbReference type="Proteomes" id="UP000697107">
    <property type="component" value="Unassembled WGS sequence"/>
</dbReference>
<sequence length="46" mass="4828">MAKRIGFVCLGSCIHVPAALVVLGGIAPPDQYDRFVSAMPTLGSMH</sequence>
<feature type="chain" id="PRO_5035940217" evidence="1">
    <location>
        <begin position="20"/>
        <end position="46"/>
    </location>
</feature>
<evidence type="ECO:0000256" key="1">
    <source>
        <dbReference type="SAM" id="SignalP"/>
    </source>
</evidence>